<keyword evidence="3" id="KW-0677">Repeat</keyword>
<dbReference type="GO" id="GO:0005737">
    <property type="term" value="C:cytoplasm"/>
    <property type="evidence" value="ECO:0007669"/>
    <property type="project" value="TreeGrafter"/>
</dbReference>
<evidence type="ECO:0000259" key="4">
    <source>
        <dbReference type="Pfam" id="PF21719"/>
    </source>
</evidence>
<evidence type="ECO:0000313" key="5">
    <source>
        <dbReference type="EMBL" id="VBB26453.1"/>
    </source>
</evidence>
<keyword evidence="2" id="KW-0853">WD repeat</keyword>
<evidence type="ECO:0000256" key="2">
    <source>
        <dbReference type="ARBA" id="ARBA00022574"/>
    </source>
</evidence>
<sequence length="1073" mass="121824">MFLSLRDMEERNEEVHQLFSILYAAFIECGQKTRKKDEAKRIEGMMFRDIRWLSSRPQQFIALSTEQMAFYEDVGEVRPKLLRCLPFNEASELGHLQCFDLSPLSDQALALGYENGKVMITNVAAEPDIRNLNDTVELVCDFPKSVIFLNFSSVADAYLAACLEGGRSQDYAVSVYDISNPKTHIFCVNCNERVIDLTWIRNDPSVLCLGCSRSIRFFDIREGGARPVCSVPVSNQVRSISAGDVHFCIACIIDDFAYIYDRRHLESPLHRMQISYFKKNDAGAVKILWNPHFPTCLSCFRRNSRVVTELISPCESILEEYTTTEIPSFPMSDATDLVQGGFRNTRYSEDVGSMKLSYPYLELNYKFFGISRVSGFTWHPENFDRLLVVAPDGGRGAFEVRLATVNKFVTGDYSSQGFVAHASGSQLYVRNSEPVAIDESADISFVMKSRATRNYGSPPSTTLEAYTRYCKEIIDFCPYSTSEVKWLWKWIRYMISIMDWKPCVYGTLFPGVMNIMEHSLDPDKDELTTEEIFVSDPFLGNIRLYRGKERDRVLQMCGWPALGDIVQLDAFIDKNIVERRTQSRAIAAALVTANSSRMEKALNSILEKARKLGAEGLLEMEAFQEALQYYRELPEQWKSISEGLRSIVKDPYFNMIITFLDDRHDNDIPLEDRIAFAAIHFSDQYFMKSVKELFTDACLYRTLFGLFIIGISYEKATHDLLSQYVDHTGDIQTATILLIVGRCFMKKSSWSVAYSAEEIASTDFELKAVEDNEMCSQLDEHIRRSYTIVCDYLDMLNVWGMWVQRARLDCIFGWRREAILLKSGMNQNAVQAEICCQFCPQNITLDKSDISATSMPSAVLVPTTRSNISTTLLTSPSIPAREMACSHCLKPLPKCILCRRHMGSYVQTDCHELGHLSSWFTWCQVPFTCFLFRSFENRLNLKCRHGGHMAHLWHWFNDHAECAASGCLCNCKMENIDFIGLNVDPPQPSAAKQNNVPLKIRENVKGRSKHPLTAVQTLVQDTRKVSAGTGAIGIIGIGSDLFLFQALTVCARGQAWINVLHGKMGELEIGNNE</sequence>
<dbReference type="PANTHER" id="PTHR16453:SF9">
    <property type="entry name" value="GATOR COMPLEX PROTEIN MIOS"/>
    <property type="match status" value="1"/>
</dbReference>
<evidence type="ECO:0000256" key="1">
    <source>
        <dbReference type="ARBA" id="ARBA00009713"/>
    </source>
</evidence>
<dbReference type="SUPFAM" id="SSF50978">
    <property type="entry name" value="WD40 repeat-like"/>
    <property type="match status" value="1"/>
</dbReference>
<evidence type="ECO:0000313" key="6">
    <source>
        <dbReference type="Proteomes" id="UP000276991"/>
    </source>
</evidence>
<dbReference type="InterPro" id="IPR031488">
    <property type="entry name" value="Zn_ribbon_mio"/>
</dbReference>
<dbReference type="GO" id="GO:0034198">
    <property type="term" value="P:cellular response to amino acid starvation"/>
    <property type="evidence" value="ECO:0007669"/>
    <property type="project" value="TreeGrafter"/>
</dbReference>
<dbReference type="AlphaFoldDB" id="A0A498S6T8"/>
<name>A0A498S6T8_ACAVI</name>
<dbReference type="InterPro" id="IPR049092">
    <property type="entry name" value="MIOS_a-sol"/>
</dbReference>
<dbReference type="Pfam" id="PF21719">
    <property type="entry name" value="MIOS_a-sol"/>
    <property type="match status" value="1"/>
</dbReference>
<protein>
    <recommendedName>
        <fullName evidence="4">MIOS-like alpha-solenoid domain-containing protein</fullName>
    </recommendedName>
</protein>
<keyword evidence="6" id="KW-1185">Reference proteome</keyword>
<dbReference type="CDD" id="cd16691">
    <property type="entry name" value="mRING-H2-C3H3C2_Mio"/>
    <property type="match status" value="1"/>
</dbReference>
<comment type="similarity">
    <text evidence="1">Belongs to the WD repeat mio family.</text>
</comment>
<gene>
    <name evidence="5" type="ORF">NAV_LOCUS1283</name>
</gene>
<dbReference type="Proteomes" id="UP000276991">
    <property type="component" value="Unassembled WGS sequence"/>
</dbReference>
<dbReference type="InterPro" id="IPR036322">
    <property type="entry name" value="WD40_repeat_dom_sf"/>
</dbReference>
<dbReference type="InterPro" id="IPR015943">
    <property type="entry name" value="WD40/YVTN_repeat-like_dom_sf"/>
</dbReference>
<dbReference type="STRING" id="6277.A0A498S6T8"/>
<dbReference type="InterPro" id="IPR037593">
    <property type="entry name" value="MIOS/Sea4"/>
</dbReference>
<reference evidence="5 6" key="1">
    <citation type="submission" date="2018-08" db="EMBL/GenBank/DDBJ databases">
        <authorList>
            <person name="Laetsch R D."/>
            <person name="Stevens L."/>
            <person name="Kumar S."/>
            <person name="Blaxter L. M."/>
        </authorList>
    </citation>
    <scope>NUCLEOTIDE SEQUENCE [LARGE SCALE GENOMIC DNA]</scope>
</reference>
<dbReference type="EMBL" id="UPTC01000106">
    <property type="protein sequence ID" value="VBB26453.1"/>
    <property type="molecule type" value="Genomic_DNA"/>
</dbReference>
<evidence type="ECO:0000256" key="3">
    <source>
        <dbReference type="ARBA" id="ARBA00022737"/>
    </source>
</evidence>
<dbReference type="OrthoDB" id="341486at2759"/>
<feature type="domain" description="MIOS-like alpha-solenoid" evidence="4">
    <location>
        <begin position="447"/>
        <end position="678"/>
    </location>
</feature>
<dbReference type="GO" id="GO:1904263">
    <property type="term" value="P:positive regulation of TORC1 signaling"/>
    <property type="evidence" value="ECO:0007669"/>
    <property type="project" value="TreeGrafter"/>
</dbReference>
<accession>A0A498S6T8</accession>
<dbReference type="PANTHER" id="PTHR16453">
    <property type="entry name" value="WD40 DOMAIN-CONTAINING PROTEIN MIO FAMILY MEMBER"/>
    <property type="match status" value="1"/>
</dbReference>
<proteinExistence type="inferred from homology"/>
<dbReference type="Gene3D" id="2.130.10.10">
    <property type="entry name" value="YVTN repeat-like/Quinoprotein amine dehydrogenase"/>
    <property type="match status" value="1"/>
</dbReference>
<organism evidence="5 6">
    <name type="scientific">Acanthocheilonema viteae</name>
    <name type="common">Filarial nematode worm</name>
    <name type="synonym">Dipetalonema viteae</name>
    <dbReference type="NCBI Taxonomy" id="6277"/>
    <lineage>
        <taxon>Eukaryota</taxon>
        <taxon>Metazoa</taxon>
        <taxon>Ecdysozoa</taxon>
        <taxon>Nematoda</taxon>
        <taxon>Chromadorea</taxon>
        <taxon>Rhabditida</taxon>
        <taxon>Spirurina</taxon>
        <taxon>Spiruromorpha</taxon>
        <taxon>Filarioidea</taxon>
        <taxon>Onchocercidae</taxon>
        <taxon>Acanthocheilonema</taxon>
    </lineage>
</organism>